<sequence length="175" mass="18243">MARYPVPMVLAAAIVIGVVYVVVNANITTPSVSPFLKQYNTTAVGGTFKGVVYANTTGKIYYGMLPIYGVVYSTTTTALNYTMGGKTFTVCYANGYATPLVNMTAGTCTSTVALLAGMKVVNGTVTLMLNNGTTIAVPLNYIANGPVDIAVGQYDTTGQKAYVIYMPSGGSVVVK</sequence>
<organism evidence="1 2">
    <name type="scientific">Thermoproteus tenax spherical virus 1</name>
    <dbReference type="NCBI Taxonomy" id="292639"/>
    <lineage>
        <taxon>Viruses</taxon>
        <taxon>Viruses incertae sedis</taxon>
        <taxon>Globuloviridae</taxon>
        <taxon>Alphaglobulovirus</taxon>
        <taxon>Alphaglobulovirus cinderense</taxon>
    </lineage>
</organism>
<keyword evidence="2" id="KW-1185">Reference proteome</keyword>
<dbReference type="RefSeq" id="YP_164364.1">
    <property type="nucleotide sequence ID" value="NC_006556.1"/>
</dbReference>
<accession>Q647D9</accession>
<dbReference type="GeneID" id="5141602"/>
<evidence type="ECO:0000313" key="1">
    <source>
        <dbReference type="EMBL" id="AAU25973.1"/>
    </source>
</evidence>
<reference evidence="1 2" key="1">
    <citation type="journal article" date="2006" name="Virology">
        <title>TTSV1, a new virus-like particle isolated from the hyperthermophilic crenarchaeote Thermoproteus tenax.</title>
        <authorList>
            <person name="Ahn D.G."/>
            <person name="Kim S.I."/>
            <person name="Rhee J.K."/>
            <person name="Kim K.P."/>
            <person name="Pan J.G."/>
            <person name="Oh J.W."/>
        </authorList>
    </citation>
    <scope>NUCLEOTIDE SEQUENCE</scope>
</reference>
<dbReference type="Proteomes" id="UP000006730">
    <property type="component" value="Segment"/>
</dbReference>
<protein>
    <submittedName>
        <fullName evidence="1">Uncharacterized protein</fullName>
    </submittedName>
</protein>
<dbReference type="EMBL" id="AY722806">
    <property type="protein sequence ID" value="AAU25973.1"/>
    <property type="molecule type" value="Genomic_DNA"/>
</dbReference>
<name>Q647D9_9VIRU</name>
<proteinExistence type="predicted"/>
<evidence type="ECO:0000313" key="2">
    <source>
        <dbReference type="Proteomes" id="UP000006730"/>
    </source>
</evidence>
<dbReference type="KEGG" id="vg:5141602"/>